<keyword evidence="2" id="KW-0540">Nuclease</keyword>
<dbReference type="EMBL" id="NSDJ01000002">
    <property type="protein sequence ID" value="RKF66318.1"/>
    <property type="molecule type" value="Genomic_DNA"/>
</dbReference>
<proteinExistence type="predicted"/>
<dbReference type="InterPro" id="IPR002711">
    <property type="entry name" value="HNH"/>
</dbReference>
<gene>
    <name evidence="2" type="ORF">CKQ54_23275</name>
</gene>
<protein>
    <submittedName>
        <fullName evidence="2">HNH endonuclease</fullName>
    </submittedName>
</protein>
<evidence type="ECO:0000259" key="1">
    <source>
        <dbReference type="SMART" id="SM00507"/>
    </source>
</evidence>
<reference evidence="2 3" key="1">
    <citation type="submission" date="2017-08" db="EMBL/GenBank/DDBJ databases">
        <title>Comparative genomics of bacteria isolated from necrotic lesions of AOD affected trees.</title>
        <authorList>
            <person name="Doonan J."/>
            <person name="Denman S."/>
            <person name="Mcdonald J.E."/>
        </authorList>
    </citation>
    <scope>NUCLEOTIDE SEQUENCE [LARGE SCALE GENOMIC DNA]</scope>
    <source>
        <strain evidence="2 3">CIP 105588</strain>
    </source>
</reference>
<dbReference type="GO" id="GO:0004519">
    <property type="term" value="F:endonuclease activity"/>
    <property type="evidence" value="ECO:0007669"/>
    <property type="project" value="UniProtKB-KW"/>
</dbReference>
<evidence type="ECO:0000313" key="3">
    <source>
        <dbReference type="Proteomes" id="UP000284853"/>
    </source>
</evidence>
<dbReference type="SMART" id="SM00507">
    <property type="entry name" value="HNHc"/>
    <property type="match status" value="1"/>
</dbReference>
<organism evidence="2 3">
    <name type="scientific">Rahnella variigena</name>
    <dbReference type="NCBI Taxonomy" id="574964"/>
    <lineage>
        <taxon>Bacteria</taxon>
        <taxon>Pseudomonadati</taxon>
        <taxon>Pseudomonadota</taxon>
        <taxon>Gammaproteobacteria</taxon>
        <taxon>Enterobacterales</taxon>
        <taxon>Yersiniaceae</taxon>
        <taxon>Rahnella</taxon>
    </lineage>
</organism>
<dbReference type="RefSeq" id="WP_120163622.1">
    <property type="nucleotide sequence ID" value="NZ_NSDJ01000002.1"/>
</dbReference>
<dbReference type="InterPro" id="IPR003615">
    <property type="entry name" value="HNH_nuc"/>
</dbReference>
<dbReference type="Gene3D" id="1.10.30.50">
    <property type="match status" value="1"/>
</dbReference>
<keyword evidence="2" id="KW-0378">Hydrolase</keyword>
<feature type="domain" description="HNH nuclease" evidence="1">
    <location>
        <begin position="37"/>
        <end position="92"/>
    </location>
</feature>
<dbReference type="Proteomes" id="UP000284853">
    <property type="component" value="Unassembled WGS sequence"/>
</dbReference>
<dbReference type="CDD" id="cd00085">
    <property type="entry name" value="HNHc"/>
    <property type="match status" value="1"/>
</dbReference>
<comment type="caution">
    <text evidence="2">The sequence shown here is derived from an EMBL/GenBank/DDBJ whole genome shotgun (WGS) entry which is preliminary data.</text>
</comment>
<dbReference type="Pfam" id="PF01844">
    <property type="entry name" value="HNH"/>
    <property type="match status" value="1"/>
</dbReference>
<keyword evidence="2" id="KW-0255">Endonuclease</keyword>
<dbReference type="GeneID" id="302711728"/>
<evidence type="ECO:0000313" key="2">
    <source>
        <dbReference type="EMBL" id="RKF66318.1"/>
    </source>
</evidence>
<accession>A0ABX9PN49</accession>
<sequence length="102" mass="11537">MAKLTTLKPRLQAVTTQRLKPMVIADSRITGWKLQARRKRMWAASPCCAVCGRLTEYPNGFELDHIISLYQGGPDTDDNCQILCNGDDGCHRKKTRDDMKGR</sequence>
<keyword evidence="3" id="KW-1185">Reference proteome</keyword>
<name>A0ABX9PN49_9GAMM</name>